<dbReference type="Proteomes" id="UP001164746">
    <property type="component" value="Chromosome 11"/>
</dbReference>
<proteinExistence type="predicted"/>
<keyword evidence="2" id="KW-1185">Reference proteome</keyword>
<gene>
    <name evidence="1" type="ORF">MAR_001494</name>
</gene>
<reference evidence="1" key="1">
    <citation type="submission" date="2022-11" db="EMBL/GenBank/DDBJ databases">
        <title>Centuries of genome instability and evolution in soft-shell clam transmissible cancer (bioRxiv).</title>
        <authorList>
            <person name="Hart S.F.M."/>
            <person name="Yonemitsu M.A."/>
            <person name="Giersch R.M."/>
            <person name="Beal B.F."/>
            <person name="Arriagada G."/>
            <person name="Davis B.W."/>
            <person name="Ostrander E.A."/>
            <person name="Goff S.P."/>
            <person name="Metzger M.J."/>
        </authorList>
    </citation>
    <scope>NUCLEOTIDE SEQUENCE</scope>
    <source>
        <strain evidence="1">MELC-2E11</strain>
        <tissue evidence="1">Siphon/mantle</tissue>
    </source>
</reference>
<accession>A0ABY7FFZ2</accession>
<evidence type="ECO:0000313" key="2">
    <source>
        <dbReference type="Proteomes" id="UP001164746"/>
    </source>
</evidence>
<organism evidence="1 2">
    <name type="scientific">Mya arenaria</name>
    <name type="common">Soft-shell clam</name>
    <dbReference type="NCBI Taxonomy" id="6604"/>
    <lineage>
        <taxon>Eukaryota</taxon>
        <taxon>Metazoa</taxon>
        <taxon>Spiralia</taxon>
        <taxon>Lophotrochozoa</taxon>
        <taxon>Mollusca</taxon>
        <taxon>Bivalvia</taxon>
        <taxon>Autobranchia</taxon>
        <taxon>Heteroconchia</taxon>
        <taxon>Euheterodonta</taxon>
        <taxon>Imparidentia</taxon>
        <taxon>Neoheterodontei</taxon>
        <taxon>Myida</taxon>
        <taxon>Myoidea</taxon>
        <taxon>Myidae</taxon>
        <taxon>Mya</taxon>
    </lineage>
</organism>
<sequence length="111" mass="11686">MTIEHVQAKMASENVVMTYFANLVACIQNNGLAIKKGVQLKSPHIVANVEHPAQAVSSGKGNTLTTIGAGSVIRSAIPSYFVIPGKRICFTPVTFSSLLLSGAMDLSNDVP</sequence>
<name>A0ABY7FFZ2_MYAAR</name>
<evidence type="ECO:0000313" key="1">
    <source>
        <dbReference type="EMBL" id="WAR19656.1"/>
    </source>
</evidence>
<protein>
    <submittedName>
        <fullName evidence="1">Uncharacterized protein</fullName>
    </submittedName>
</protein>
<dbReference type="EMBL" id="CP111022">
    <property type="protein sequence ID" value="WAR19656.1"/>
    <property type="molecule type" value="Genomic_DNA"/>
</dbReference>